<evidence type="ECO:0000313" key="4">
    <source>
        <dbReference type="EMBL" id="SEC12187.1"/>
    </source>
</evidence>
<organism evidence="4 5">
    <name type="scientific">Pseudomonas anguilliseptica</name>
    <dbReference type="NCBI Taxonomy" id="53406"/>
    <lineage>
        <taxon>Bacteria</taxon>
        <taxon>Pseudomonadati</taxon>
        <taxon>Pseudomonadota</taxon>
        <taxon>Gammaproteobacteria</taxon>
        <taxon>Pseudomonadales</taxon>
        <taxon>Pseudomonadaceae</taxon>
        <taxon>Pseudomonas</taxon>
    </lineage>
</organism>
<keyword evidence="5" id="KW-1185">Reference proteome</keyword>
<evidence type="ECO:0000256" key="2">
    <source>
        <dbReference type="SAM" id="SignalP"/>
    </source>
</evidence>
<sequence length="140" mass="16089">MRVLLCLLLLPGLAAAEIYRWTDANGQVHFGQRPSAAGAQQIEVKPQVVERDQLTREREERASRFYDARREEQAQASALAAENQAKRAEECREMRKKLASIPEGRSYYRTEADGQRSYYSDEHVDTARQQLQSRVSERCS</sequence>
<evidence type="ECO:0000259" key="3">
    <source>
        <dbReference type="Pfam" id="PF13511"/>
    </source>
</evidence>
<feature type="domain" description="DUF4124" evidence="3">
    <location>
        <begin position="5"/>
        <end position="49"/>
    </location>
</feature>
<feature type="signal peptide" evidence="2">
    <location>
        <begin position="1"/>
        <end position="16"/>
    </location>
</feature>
<dbReference type="RefSeq" id="WP_090375941.1">
    <property type="nucleotide sequence ID" value="NZ_FNSC01000001.1"/>
</dbReference>
<gene>
    <name evidence="4" type="ORF">SAMN05421553_0362</name>
</gene>
<protein>
    <recommendedName>
        <fullName evidence="3">DUF4124 domain-containing protein</fullName>
    </recommendedName>
</protein>
<name>A0A1H4PXP0_PSEAG</name>
<evidence type="ECO:0000256" key="1">
    <source>
        <dbReference type="SAM" id="MobiDB-lite"/>
    </source>
</evidence>
<reference evidence="5" key="1">
    <citation type="submission" date="2016-10" db="EMBL/GenBank/DDBJ databases">
        <authorList>
            <person name="Varghese N."/>
            <person name="Submissions S."/>
        </authorList>
    </citation>
    <scope>NUCLEOTIDE SEQUENCE [LARGE SCALE GENOMIC DNA]</scope>
    <source>
        <strain evidence="5">DSM 12111</strain>
    </source>
</reference>
<keyword evidence="2" id="KW-0732">Signal</keyword>
<feature type="region of interest" description="Disordered" evidence="1">
    <location>
        <begin position="102"/>
        <end position="140"/>
    </location>
</feature>
<dbReference type="Proteomes" id="UP000242849">
    <property type="component" value="Unassembled WGS sequence"/>
</dbReference>
<dbReference type="EMBL" id="FNSC01000001">
    <property type="protein sequence ID" value="SEC12187.1"/>
    <property type="molecule type" value="Genomic_DNA"/>
</dbReference>
<evidence type="ECO:0000313" key="5">
    <source>
        <dbReference type="Proteomes" id="UP000242849"/>
    </source>
</evidence>
<dbReference type="Pfam" id="PF13511">
    <property type="entry name" value="DUF4124"/>
    <property type="match status" value="1"/>
</dbReference>
<dbReference type="InterPro" id="IPR025392">
    <property type="entry name" value="DUF4124"/>
</dbReference>
<dbReference type="STRING" id="53406.SAMN05421553_0362"/>
<dbReference type="OrthoDB" id="7068596at2"/>
<feature type="chain" id="PRO_5017321773" description="DUF4124 domain-containing protein" evidence="2">
    <location>
        <begin position="17"/>
        <end position="140"/>
    </location>
</feature>
<feature type="compositionally biased region" description="Basic and acidic residues" evidence="1">
    <location>
        <begin position="106"/>
        <end position="126"/>
    </location>
</feature>
<proteinExistence type="predicted"/>
<accession>A0A1H4PXP0</accession>
<dbReference type="AlphaFoldDB" id="A0A1H4PXP0"/>